<keyword evidence="2" id="KW-1185">Reference proteome</keyword>
<gene>
    <name evidence="1" type="ORF">llap_103</name>
</gene>
<dbReference type="Proteomes" id="UP000233556">
    <property type="component" value="Unassembled WGS sequence"/>
</dbReference>
<dbReference type="EMBL" id="KZ505636">
    <property type="protein sequence ID" value="PKU49550.1"/>
    <property type="molecule type" value="Genomic_DNA"/>
</dbReference>
<evidence type="ECO:0000313" key="1">
    <source>
        <dbReference type="EMBL" id="PKU49550.1"/>
    </source>
</evidence>
<sequence>MYCQVHERHRHTGVNPVDVYQYCQKLEPDFAQPKKEKAQVYGCDLKTLTHIPGLMGNIQPIDFIYYWHIRYENAKFSL</sequence>
<reference evidence="2" key="1">
    <citation type="submission" date="2017-11" db="EMBL/GenBank/DDBJ databases">
        <authorList>
            <person name="Lima N.C."/>
            <person name="Parody-Merino A.M."/>
            <person name="Battley P.F."/>
            <person name="Fidler A.E."/>
            <person name="Prosdocimi F."/>
        </authorList>
    </citation>
    <scope>NUCLEOTIDE SEQUENCE [LARGE SCALE GENOMIC DNA]</scope>
</reference>
<protein>
    <submittedName>
        <fullName evidence="1">Uncharacterized protein</fullName>
    </submittedName>
</protein>
<evidence type="ECO:0000313" key="2">
    <source>
        <dbReference type="Proteomes" id="UP000233556"/>
    </source>
</evidence>
<organism evidence="1 2">
    <name type="scientific">Limosa lapponica baueri</name>
    <dbReference type="NCBI Taxonomy" id="1758121"/>
    <lineage>
        <taxon>Eukaryota</taxon>
        <taxon>Metazoa</taxon>
        <taxon>Chordata</taxon>
        <taxon>Craniata</taxon>
        <taxon>Vertebrata</taxon>
        <taxon>Euteleostomi</taxon>
        <taxon>Archelosauria</taxon>
        <taxon>Archosauria</taxon>
        <taxon>Dinosauria</taxon>
        <taxon>Saurischia</taxon>
        <taxon>Theropoda</taxon>
        <taxon>Coelurosauria</taxon>
        <taxon>Aves</taxon>
        <taxon>Neognathae</taxon>
        <taxon>Neoaves</taxon>
        <taxon>Charadriiformes</taxon>
        <taxon>Scolopacidae</taxon>
        <taxon>Limosa</taxon>
    </lineage>
</organism>
<dbReference type="AlphaFoldDB" id="A0A2I0UU37"/>
<name>A0A2I0UU37_LIMLA</name>
<proteinExistence type="predicted"/>
<reference evidence="2" key="2">
    <citation type="submission" date="2017-12" db="EMBL/GenBank/DDBJ databases">
        <title>Genome sequence of the Bar-tailed Godwit (Limosa lapponica baueri).</title>
        <authorList>
            <person name="Lima N.C.B."/>
            <person name="Parody-Merino A.M."/>
            <person name="Battley P.F."/>
            <person name="Fidler A.E."/>
            <person name="Prosdocimi F."/>
        </authorList>
    </citation>
    <scope>NUCLEOTIDE SEQUENCE [LARGE SCALE GENOMIC DNA]</scope>
</reference>
<accession>A0A2I0UU37</accession>